<dbReference type="GO" id="GO:0005737">
    <property type="term" value="C:cytoplasm"/>
    <property type="evidence" value="ECO:0007669"/>
    <property type="project" value="TreeGrafter"/>
</dbReference>
<evidence type="ECO:0000256" key="3">
    <source>
        <dbReference type="ARBA" id="ARBA00023004"/>
    </source>
</evidence>
<dbReference type="InterPro" id="IPR017941">
    <property type="entry name" value="Rieske_2Fe-2S"/>
</dbReference>
<evidence type="ECO:0000256" key="4">
    <source>
        <dbReference type="ARBA" id="ARBA00023014"/>
    </source>
</evidence>
<reference evidence="7 8" key="1">
    <citation type="submission" date="2019-02" db="EMBL/GenBank/DDBJ databases">
        <title>Kribbella capetownensis sp. nov. and Kribbella speibonae sp. nov., isolated from soil.</title>
        <authorList>
            <person name="Curtis S.M."/>
            <person name="Norton I."/>
            <person name="Everest G.J."/>
            <person name="Meyers P.R."/>
        </authorList>
    </citation>
    <scope>NUCLEOTIDE SEQUENCE [LARGE SCALE GENOMIC DNA]</scope>
    <source>
        <strain evidence="7 8">NRRL B-24813</strain>
    </source>
</reference>
<dbReference type="GO" id="GO:0051537">
    <property type="term" value="F:2 iron, 2 sulfur cluster binding"/>
    <property type="evidence" value="ECO:0007669"/>
    <property type="project" value="UniProtKB-KW"/>
</dbReference>
<dbReference type="InterPro" id="IPR005805">
    <property type="entry name" value="Rieske_Fe-S_prot_C"/>
</dbReference>
<dbReference type="PANTHER" id="PTHR13847:SF274">
    <property type="entry name" value="RIESKE 2FE-2S IRON-SULFUR PROTEIN YHFW-RELATED"/>
    <property type="match status" value="1"/>
</dbReference>
<evidence type="ECO:0000256" key="5">
    <source>
        <dbReference type="ARBA" id="ARBA00023157"/>
    </source>
</evidence>
<dbReference type="Proteomes" id="UP000291144">
    <property type="component" value="Unassembled WGS sequence"/>
</dbReference>
<keyword evidence="8" id="KW-1185">Reference proteome</keyword>
<gene>
    <name evidence="7" type="ORF">E0H73_37865</name>
</gene>
<evidence type="ECO:0000256" key="1">
    <source>
        <dbReference type="ARBA" id="ARBA00022714"/>
    </source>
</evidence>
<dbReference type="Pfam" id="PF00355">
    <property type="entry name" value="Rieske"/>
    <property type="match status" value="1"/>
</dbReference>
<dbReference type="GO" id="GO:0016705">
    <property type="term" value="F:oxidoreductase activity, acting on paired donors, with incorporation or reduction of molecular oxygen"/>
    <property type="evidence" value="ECO:0007669"/>
    <property type="project" value="UniProtKB-ARBA"/>
</dbReference>
<dbReference type="PROSITE" id="PS51296">
    <property type="entry name" value="RIESKE"/>
    <property type="match status" value="1"/>
</dbReference>
<organism evidence="7 8">
    <name type="scientific">Kribbella pittospori</name>
    <dbReference type="NCBI Taxonomy" id="722689"/>
    <lineage>
        <taxon>Bacteria</taxon>
        <taxon>Bacillati</taxon>
        <taxon>Actinomycetota</taxon>
        <taxon>Actinomycetes</taxon>
        <taxon>Propionibacteriales</taxon>
        <taxon>Kribbellaceae</taxon>
        <taxon>Kribbella</taxon>
    </lineage>
</organism>
<dbReference type="Gene3D" id="3.30.9.10">
    <property type="entry name" value="D-Amino Acid Oxidase, subunit A, domain 2"/>
    <property type="match status" value="1"/>
</dbReference>
<dbReference type="InterPro" id="IPR036188">
    <property type="entry name" value="FAD/NAD-bd_sf"/>
</dbReference>
<dbReference type="PRINTS" id="PR00162">
    <property type="entry name" value="RIESKE"/>
</dbReference>
<keyword evidence="2" id="KW-0479">Metal-binding</keyword>
<keyword evidence="3" id="KW-0408">Iron</keyword>
<dbReference type="GO" id="GO:0046872">
    <property type="term" value="F:metal ion binding"/>
    <property type="evidence" value="ECO:0007669"/>
    <property type="project" value="UniProtKB-KW"/>
</dbReference>
<dbReference type="InterPro" id="IPR006076">
    <property type="entry name" value="FAD-dep_OxRdtase"/>
</dbReference>
<evidence type="ECO:0000256" key="2">
    <source>
        <dbReference type="ARBA" id="ARBA00022723"/>
    </source>
</evidence>
<dbReference type="GO" id="GO:0004497">
    <property type="term" value="F:monooxygenase activity"/>
    <property type="evidence" value="ECO:0007669"/>
    <property type="project" value="UniProtKB-ARBA"/>
</dbReference>
<dbReference type="InterPro" id="IPR036922">
    <property type="entry name" value="Rieske_2Fe-2S_sf"/>
</dbReference>
<dbReference type="OrthoDB" id="9767869at2"/>
<dbReference type="Pfam" id="PF01266">
    <property type="entry name" value="DAO"/>
    <property type="match status" value="1"/>
</dbReference>
<proteinExistence type="predicted"/>
<dbReference type="RefSeq" id="WP_131364740.1">
    <property type="nucleotide sequence ID" value="NZ_SJKB01000017.1"/>
</dbReference>
<dbReference type="Gene3D" id="3.50.50.60">
    <property type="entry name" value="FAD/NAD(P)-binding domain"/>
    <property type="match status" value="1"/>
</dbReference>
<keyword evidence="5" id="KW-1015">Disulfide bond</keyword>
<evidence type="ECO:0000313" key="7">
    <source>
        <dbReference type="EMBL" id="TCC54966.1"/>
    </source>
</evidence>
<keyword evidence="1" id="KW-0001">2Fe-2S</keyword>
<dbReference type="AlphaFoldDB" id="A0A4R0K9V3"/>
<protein>
    <submittedName>
        <fullName evidence="7">FAD-dependent oxidoreductase</fullName>
    </submittedName>
</protein>
<evidence type="ECO:0000313" key="8">
    <source>
        <dbReference type="Proteomes" id="UP000291144"/>
    </source>
</evidence>
<dbReference type="SUPFAM" id="SSF51905">
    <property type="entry name" value="FAD/NAD(P)-binding domain"/>
    <property type="match status" value="1"/>
</dbReference>
<sequence>MTIQGSVWLATATMPEYDVLDADLDADVLVVGGGVIGLTTALFLQEAGADVVLLEGGRIGARTSGNTTGKVTSQHGAIYASLLDRHGRDTAQQYATANQDAVETVAALVDRLGLECEFSRAPSFVYTTGSEDLRREAEVAAQLGLPAHLADTQELGLPVQATEVVRFDDQVQLHPSRYLAGLAAAFTRAGGRIFERSRVTDLRTDDRIEADTEPGRTVRASHAAVATLLPIGTVGGYFARTRPHQSHGIAVRLPIEAPTGMTISVDDPIRSTRPWPGGGPNGLIVVGSDHETGDQSDTNAAYQGLVDWVGSLWNVSLQSEYRWSAQDYSTPDQLPYVGKAPGSDLLVATGMHKWGLSNGTVAAGILRDTVLGHDNPWSDLYDAGRIGDAHAVAQLVKDNLKVGKEFAAGHLQRVLGAGLDHIETGEGGLYDGDGRTVGAYRDHAGDLHTVVPVCTHLGCPLRWNQADTTWDCNCHGSRFTPDGTVLDGPSTTPLNQPDA</sequence>
<comment type="caution">
    <text evidence="7">The sequence shown here is derived from an EMBL/GenBank/DDBJ whole genome shotgun (WGS) entry which is preliminary data.</text>
</comment>
<dbReference type="EMBL" id="SJKB01000017">
    <property type="protein sequence ID" value="TCC54966.1"/>
    <property type="molecule type" value="Genomic_DNA"/>
</dbReference>
<keyword evidence="4" id="KW-0411">Iron-sulfur</keyword>
<evidence type="ECO:0000259" key="6">
    <source>
        <dbReference type="PROSITE" id="PS51296"/>
    </source>
</evidence>
<feature type="domain" description="Rieske" evidence="6">
    <location>
        <begin position="414"/>
        <end position="499"/>
    </location>
</feature>
<dbReference type="Gene3D" id="2.102.10.10">
    <property type="entry name" value="Rieske [2Fe-2S] iron-sulphur domain"/>
    <property type="match status" value="1"/>
</dbReference>
<dbReference type="SUPFAM" id="SSF50022">
    <property type="entry name" value="ISP domain"/>
    <property type="match status" value="1"/>
</dbReference>
<dbReference type="PANTHER" id="PTHR13847">
    <property type="entry name" value="SARCOSINE DEHYDROGENASE-RELATED"/>
    <property type="match status" value="1"/>
</dbReference>
<name>A0A4R0K9V3_9ACTN</name>
<accession>A0A4R0K9V3</accession>
<dbReference type="GO" id="GO:0016020">
    <property type="term" value="C:membrane"/>
    <property type="evidence" value="ECO:0007669"/>
    <property type="project" value="InterPro"/>
</dbReference>